<evidence type="ECO:0000313" key="12">
    <source>
        <dbReference type="Proteomes" id="UP000274756"/>
    </source>
</evidence>
<sequence>MDGPPPSYSDAIKESGDAGSDFSNLHVTNTVNGCMNGLSPASNFISPLMQPAMSNSASQPASTVPDFIRVTTPVFGPNPIEMDCPYCQAHIVTATQHIAGILPWIIVGLCFLLGFFLLIPWCLCYFVFCIDSCLDVHHFCPSCRRFLGRYSKI</sequence>
<keyword evidence="5" id="KW-0479">Metal-binding</keyword>
<dbReference type="PROSITE" id="PS51837">
    <property type="entry name" value="LITAF"/>
    <property type="match status" value="1"/>
</dbReference>
<proteinExistence type="inferred from homology"/>
<evidence type="ECO:0000256" key="8">
    <source>
        <dbReference type="SAM" id="Phobius"/>
    </source>
</evidence>
<evidence type="ECO:0000256" key="7">
    <source>
        <dbReference type="ARBA" id="ARBA00023136"/>
    </source>
</evidence>
<feature type="transmembrane region" description="Helical" evidence="8">
    <location>
        <begin position="101"/>
        <end position="128"/>
    </location>
</feature>
<protein>
    <submittedName>
        <fullName evidence="13">LITAF domain-containing protein</fullName>
    </submittedName>
</protein>
<dbReference type="Proteomes" id="UP000038040">
    <property type="component" value="Unplaced"/>
</dbReference>
<evidence type="ECO:0000256" key="3">
    <source>
        <dbReference type="ARBA" id="ARBA00004630"/>
    </source>
</evidence>
<keyword evidence="7 8" id="KW-0472">Membrane</keyword>
<feature type="domain" description="LITAF" evidence="9">
    <location>
        <begin position="64"/>
        <end position="152"/>
    </location>
</feature>
<evidence type="ECO:0000313" key="13">
    <source>
        <dbReference type="WBParaSite" id="DME_0001011201-mRNA-1"/>
    </source>
</evidence>
<dbReference type="OrthoDB" id="4713066at2759"/>
<dbReference type="AlphaFoldDB" id="A0A0N4UQ45"/>
<keyword evidence="8" id="KW-1133">Transmembrane helix</keyword>
<dbReference type="EMBL" id="UYYG01000162">
    <property type="protein sequence ID" value="VDN53669.1"/>
    <property type="molecule type" value="Genomic_DNA"/>
</dbReference>
<keyword evidence="6" id="KW-0862">Zinc</keyword>
<dbReference type="GO" id="GO:0005765">
    <property type="term" value="C:lysosomal membrane"/>
    <property type="evidence" value="ECO:0007669"/>
    <property type="project" value="UniProtKB-SubCell"/>
</dbReference>
<dbReference type="PANTHER" id="PTHR23292">
    <property type="entry name" value="LIPOPOLYSACCHARIDE-INDUCED TUMOR NECROSIS FACTOR-ALPHA FACTOR"/>
    <property type="match status" value="1"/>
</dbReference>
<reference evidence="13" key="1">
    <citation type="submission" date="2017-02" db="UniProtKB">
        <authorList>
            <consortium name="WormBaseParasite"/>
        </authorList>
    </citation>
    <scope>IDENTIFICATION</scope>
</reference>
<keyword evidence="8" id="KW-0812">Transmembrane</keyword>
<reference evidence="10 12" key="2">
    <citation type="submission" date="2018-11" db="EMBL/GenBank/DDBJ databases">
        <authorList>
            <consortium name="Pathogen Informatics"/>
        </authorList>
    </citation>
    <scope>NUCLEOTIDE SEQUENCE [LARGE SCALE GENOMIC DNA]</scope>
</reference>
<comment type="similarity">
    <text evidence="4">Belongs to the CDIP1/LITAF family.</text>
</comment>
<dbReference type="GO" id="GO:0008270">
    <property type="term" value="F:zinc ion binding"/>
    <property type="evidence" value="ECO:0007669"/>
    <property type="project" value="TreeGrafter"/>
</dbReference>
<evidence type="ECO:0000256" key="5">
    <source>
        <dbReference type="ARBA" id="ARBA00022723"/>
    </source>
</evidence>
<accession>A0A0N4UQ45</accession>
<name>A0A0N4UQ45_DRAME</name>
<dbReference type="WBParaSite" id="DME_0001011201-mRNA-1">
    <property type="protein sequence ID" value="DME_0001011201-mRNA-1"/>
    <property type="gene ID" value="DME_0001011201"/>
</dbReference>
<evidence type="ECO:0000313" key="11">
    <source>
        <dbReference type="Proteomes" id="UP000038040"/>
    </source>
</evidence>
<dbReference type="PANTHER" id="PTHR23292:SF6">
    <property type="entry name" value="FI16602P1-RELATED"/>
    <property type="match status" value="1"/>
</dbReference>
<evidence type="ECO:0000256" key="2">
    <source>
        <dbReference type="ARBA" id="ARBA00004481"/>
    </source>
</evidence>
<keyword evidence="12" id="KW-1185">Reference proteome</keyword>
<dbReference type="Pfam" id="PF10601">
    <property type="entry name" value="zf-LITAF-like"/>
    <property type="match status" value="1"/>
</dbReference>
<gene>
    <name evidence="10" type="ORF">DME_LOCUS3642</name>
</gene>
<evidence type="ECO:0000256" key="6">
    <source>
        <dbReference type="ARBA" id="ARBA00022833"/>
    </source>
</evidence>
<evidence type="ECO:0000256" key="4">
    <source>
        <dbReference type="ARBA" id="ARBA00005975"/>
    </source>
</evidence>
<dbReference type="InterPro" id="IPR006629">
    <property type="entry name" value="LITAF"/>
</dbReference>
<organism evidence="11 13">
    <name type="scientific">Dracunculus medinensis</name>
    <name type="common">Guinea worm</name>
    <dbReference type="NCBI Taxonomy" id="318479"/>
    <lineage>
        <taxon>Eukaryota</taxon>
        <taxon>Metazoa</taxon>
        <taxon>Ecdysozoa</taxon>
        <taxon>Nematoda</taxon>
        <taxon>Chromadorea</taxon>
        <taxon>Rhabditida</taxon>
        <taxon>Spirurina</taxon>
        <taxon>Dracunculoidea</taxon>
        <taxon>Dracunculidae</taxon>
        <taxon>Dracunculus</taxon>
    </lineage>
</organism>
<evidence type="ECO:0000259" key="9">
    <source>
        <dbReference type="PROSITE" id="PS51837"/>
    </source>
</evidence>
<dbReference type="InterPro" id="IPR037519">
    <property type="entry name" value="LITAF_fam"/>
</dbReference>
<evidence type="ECO:0000256" key="1">
    <source>
        <dbReference type="ARBA" id="ARBA00004414"/>
    </source>
</evidence>
<dbReference type="STRING" id="318479.A0A0N4UQ45"/>
<dbReference type="Proteomes" id="UP000274756">
    <property type="component" value="Unassembled WGS sequence"/>
</dbReference>
<evidence type="ECO:0000313" key="10">
    <source>
        <dbReference type="EMBL" id="VDN53669.1"/>
    </source>
</evidence>
<dbReference type="SMART" id="SM00714">
    <property type="entry name" value="LITAF"/>
    <property type="match status" value="1"/>
</dbReference>
<comment type="subcellular location">
    <subcellularLocation>
        <location evidence="2">Endosome membrane</location>
        <topology evidence="2">Peripheral membrane protein</topology>
    </subcellularLocation>
    <subcellularLocation>
        <location evidence="1">Late endosome membrane</location>
    </subcellularLocation>
    <subcellularLocation>
        <location evidence="3">Lysosome membrane</location>
        <topology evidence="3">Peripheral membrane protein</topology>
        <orientation evidence="3">Cytoplasmic side</orientation>
    </subcellularLocation>
</comment>
<dbReference type="GO" id="GO:0031902">
    <property type="term" value="C:late endosome membrane"/>
    <property type="evidence" value="ECO:0007669"/>
    <property type="project" value="UniProtKB-SubCell"/>
</dbReference>